<proteinExistence type="predicted"/>
<gene>
    <name evidence="2" type="ORF">C481_13814</name>
</gene>
<keyword evidence="1" id="KW-0812">Transmembrane</keyword>
<accession>M0AP38</accession>
<sequence>MSSDVADPEWQRSSEAVRRERLHEFVLFGRMALTALITVGPVVLLGGTQRRSFCGTGSNADKRISTLSGRRYFTTIGR</sequence>
<feature type="transmembrane region" description="Helical" evidence="1">
    <location>
        <begin position="25"/>
        <end position="45"/>
    </location>
</feature>
<dbReference type="AlphaFoldDB" id="M0AP38"/>
<evidence type="ECO:0000313" key="3">
    <source>
        <dbReference type="Proteomes" id="UP000011554"/>
    </source>
</evidence>
<name>M0AP38_NATA1</name>
<keyword evidence="1" id="KW-1133">Transmembrane helix</keyword>
<protein>
    <submittedName>
        <fullName evidence="2">Uncharacterized protein</fullName>
    </submittedName>
</protein>
<dbReference type="PATRIC" id="fig|29540.5.peg.2802"/>
<organism evidence="2 3">
    <name type="scientific">Natrialba asiatica (strain ATCC 700177 / DSM 12278 / JCM 9576 / FERM P-10747 / NBRC 102637 / 172P1)</name>
    <dbReference type="NCBI Taxonomy" id="29540"/>
    <lineage>
        <taxon>Archaea</taxon>
        <taxon>Methanobacteriati</taxon>
        <taxon>Methanobacteriota</taxon>
        <taxon>Stenosarchaea group</taxon>
        <taxon>Halobacteria</taxon>
        <taxon>Halobacteriales</taxon>
        <taxon>Natrialbaceae</taxon>
        <taxon>Natrialba</taxon>
    </lineage>
</organism>
<reference evidence="2 3" key="1">
    <citation type="journal article" date="2014" name="PLoS Genet.">
        <title>Phylogenetically driven sequencing of extremely halophilic archaea reveals strategies for static and dynamic osmo-response.</title>
        <authorList>
            <person name="Becker E.A."/>
            <person name="Seitzer P.M."/>
            <person name="Tritt A."/>
            <person name="Larsen D."/>
            <person name="Krusor M."/>
            <person name="Yao A.I."/>
            <person name="Wu D."/>
            <person name="Madern D."/>
            <person name="Eisen J.A."/>
            <person name="Darling A.E."/>
            <person name="Facciotti M.T."/>
        </authorList>
    </citation>
    <scope>NUCLEOTIDE SEQUENCE [LARGE SCALE GENOMIC DNA]</scope>
    <source>
        <strain evidence="2 3">DSM 12278</strain>
    </source>
</reference>
<evidence type="ECO:0000313" key="2">
    <source>
        <dbReference type="EMBL" id="ELZ00077.1"/>
    </source>
</evidence>
<keyword evidence="3" id="KW-1185">Reference proteome</keyword>
<dbReference type="Proteomes" id="UP000011554">
    <property type="component" value="Unassembled WGS sequence"/>
</dbReference>
<dbReference type="EMBL" id="AOIO01000031">
    <property type="protein sequence ID" value="ELZ00077.1"/>
    <property type="molecule type" value="Genomic_DNA"/>
</dbReference>
<evidence type="ECO:0000256" key="1">
    <source>
        <dbReference type="SAM" id="Phobius"/>
    </source>
</evidence>
<keyword evidence="1" id="KW-0472">Membrane</keyword>
<comment type="caution">
    <text evidence="2">The sequence shown here is derived from an EMBL/GenBank/DDBJ whole genome shotgun (WGS) entry which is preliminary data.</text>
</comment>